<protein>
    <submittedName>
        <fullName evidence="1">Uncharacterized protein</fullName>
    </submittedName>
</protein>
<sequence length="50" mass="5171">MMGTTMLLLTRFGNAVRRFRAAVVCGAGCGGLAALTDVVRGALRLTLDSS</sequence>
<comment type="caution">
    <text evidence="1">The sequence shown here is derived from an EMBL/GenBank/DDBJ whole genome shotgun (WGS) entry which is preliminary data.</text>
</comment>
<dbReference type="Proteomes" id="UP001309705">
    <property type="component" value="Unassembled WGS sequence"/>
</dbReference>
<proteinExistence type="predicted"/>
<gene>
    <name evidence="1" type="ORF">VSX58_11935</name>
</gene>
<dbReference type="EMBL" id="JAYWTM010000009">
    <property type="protein sequence ID" value="MEC5343302.1"/>
    <property type="molecule type" value="Genomic_DNA"/>
</dbReference>
<evidence type="ECO:0000313" key="1">
    <source>
        <dbReference type="EMBL" id="MEC5343302.1"/>
    </source>
</evidence>
<organism evidence="1 2">
    <name type="scientific">Brenneria populi</name>
    <dbReference type="NCBI Taxonomy" id="1505588"/>
    <lineage>
        <taxon>Bacteria</taxon>
        <taxon>Pseudomonadati</taxon>
        <taxon>Pseudomonadota</taxon>
        <taxon>Gammaproteobacteria</taxon>
        <taxon>Enterobacterales</taxon>
        <taxon>Pectobacteriaceae</taxon>
        <taxon>Brenneria</taxon>
    </lineage>
</organism>
<keyword evidence="2" id="KW-1185">Reference proteome</keyword>
<accession>A0ABU6JS35</accession>
<dbReference type="RefSeq" id="WP_327618280.1">
    <property type="nucleotide sequence ID" value="NZ_JAYWTM010000009.1"/>
</dbReference>
<name>A0ABU6JS35_9GAMM</name>
<evidence type="ECO:0000313" key="2">
    <source>
        <dbReference type="Proteomes" id="UP001309705"/>
    </source>
</evidence>
<reference evidence="1 2" key="1">
    <citation type="journal article" date="2017" name="Int. J. Syst. Evol. Microbiol.">
        <title>Brenneria populi subsp. brevivirga subsp. nov. isolated from symptomatic bark of Populus x euramericana canker, and description of Brenneria populi subsp. populi subsp. nov.</title>
        <authorList>
            <person name="Zheng M.H."/>
            <person name="Piao C.G."/>
            <person name="Xue H."/>
            <person name="Guo M.W."/>
            <person name="Li Y."/>
        </authorList>
    </citation>
    <scope>NUCLEOTIDE SEQUENCE [LARGE SCALE GENOMIC DNA]</scope>
    <source>
        <strain evidence="1 2">D9-5</strain>
    </source>
</reference>